<feature type="region of interest" description="Disordered" evidence="1">
    <location>
        <begin position="36"/>
        <end position="80"/>
    </location>
</feature>
<feature type="compositionally biased region" description="Polar residues" evidence="1">
    <location>
        <begin position="52"/>
        <end position="61"/>
    </location>
</feature>
<sequence>MAKHRLGKTLLGLAVLGTAVGGAVAYLMRGTKDKEQTEDLEEEFQEFDNQESGECSRSYTTIPAGGKEEAEETESSKEEE</sequence>
<gene>
    <name evidence="2" type="ORF">IAB98_04650</name>
</gene>
<protein>
    <submittedName>
        <fullName evidence="2">Uncharacterized protein</fullName>
    </submittedName>
</protein>
<dbReference type="EMBL" id="DVHU01000041">
    <property type="protein sequence ID" value="HIR92691.1"/>
    <property type="molecule type" value="Genomic_DNA"/>
</dbReference>
<accession>A0A9D1EJ23</accession>
<reference evidence="2" key="2">
    <citation type="journal article" date="2021" name="PeerJ">
        <title>Extensive microbial diversity within the chicken gut microbiome revealed by metagenomics and culture.</title>
        <authorList>
            <person name="Gilroy R."/>
            <person name="Ravi A."/>
            <person name="Getino M."/>
            <person name="Pursley I."/>
            <person name="Horton D.L."/>
            <person name="Alikhan N.F."/>
            <person name="Baker D."/>
            <person name="Gharbi K."/>
            <person name="Hall N."/>
            <person name="Watson M."/>
            <person name="Adriaenssens E.M."/>
            <person name="Foster-Nyarko E."/>
            <person name="Jarju S."/>
            <person name="Secka A."/>
            <person name="Antonio M."/>
            <person name="Oren A."/>
            <person name="Chaudhuri R.R."/>
            <person name="La Ragione R."/>
            <person name="Hildebrand F."/>
            <person name="Pallen M.J."/>
        </authorList>
    </citation>
    <scope>NUCLEOTIDE SEQUENCE</scope>
    <source>
        <strain evidence="2">ChiSxjej1B13-7041</strain>
    </source>
</reference>
<dbReference type="Proteomes" id="UP000886841">
    <property type="component" value="Unassembled WGS sequence"/>
</dbReference>
<feature type="compositionally biased region" description="Acidic residues" evidence="1">
    <location>
        <begin position="69"/>
        <end position="80"/>
    </location>
</feature>
<feature type="compositionally biased region" description="Acidic residues" evidence="1">
    <location>
        <begin position="38"/>
        <end position="51"/>
    </location>
</feature>
<evidence type="ECO:0000313" key="2">
    <source>
        <dbReference type="EMBL" id="HIR92691.1"/>
    </source>
</evidence>
<proteinExistence type="predicted"/>
<reference evidence="2" key="1">
    <citation type="submission" date="2020-10" db="EMBL/GenBank/DDBJ databases">
        <authorList>
            <person name="Gilroy R."/>
        </authorList>
    </citation>
    <scope>NUCLEOTIDE SEQUENCE</scope>
    <source>
        <strain evidence="2">ChiSxjej1B13-7041</strain>
    </source>
</reference>
<organism evidence="2 3">
    <name type="scientific">Candidatus Egerieimonas intestinavium</name>
    <dbReference type="NCBI Taxonomy" id="2840777"/>
    <lineage>
        <taxon>Bacteria</taxon>
        <taxon>Bacillati</taxon>
        <taxon>Bacillota</taxon>
        <taxon>Clostridia</taxon>
        <taxon>Lachnospirales</taxon>
        <taxon>Lachnospiraceae</taxon>
        <taxon>Lachnospiraceae incertae sedis</taxon>
        <taxon>Candidatus Egerieimonas</taxon>
    </lineage>
</organism>
<name>A0A9D1EJ23_9FIRM</name>
<evidence type="ECO:0000313" key="3">
    <source>
        <dbReference type="Proteomes" id="UP000886841"/>
    </source>
</evidence>
<evidence type="ECO:0000256" key="1">
    <source>
        <dbReference type="SAM" id="MobiDB-lite"/>
    </source>
</evidence>
<comment type="caution">
    <text evidence="2">The sequence shown here is derived from an EMBL/GenBank/DDBJ whole genome shotgun (WGS) entry which is preliminary data.</text>
</comment>
<dbReference type="AlphaFoldDB" id="A0A9D1EJ23"/>